<sequence length="224" mass="25355">MIQAYSVPYALKNEVGRQLKQLQSQNGIFPVHHSDWASPVVAVPKNIDITLNKVLNADHHPLPRIDDVFATLGGGKLEVPEQYQHLLTINTHLELFHFKRLAYGVTSAPALLHVFMDKIIGYMPMVTCYLDYILVAGYGEEDCKQNVKEVLKRLNIYRVQLNVEKCLYLVISVDYLGHIIDAEGTHPTRAKTESVLKMPVPANLKQLKSYVGLINFYGKFIPNI</sequence>
<protein>
    <recommendedName>
        <fullName evidence="1">Reverse transcriptase domain-containing protein</fullName>
    </recommendedName>
</protein>
<dbReference type="InterPro" id="IPR043128">
    <property type="entry name" value="Rev_trsase/Diguanyl_cyclase"/>
</dbReference>
<dbReference type="Gene3D" id="3.10.10.10">
    <property type="entry name" value="HIV Type 1 Reverse Transcriptase, subunit A, domain 1"/>
    <property type="match status" value="1"/>
</dbReference>
<gene>
    <name evidence="2" type="ORF">PR048_001675</name>
</gene>
<comment type="caution">
    <text evidence="2">The sequence shown here is derived from an EMBL/GenBank/DDBJ whole genome shotgun (WGS) entry which is preliminary data.</text>
</comment>
<dbReference type="CDD" id="cd01647">
    <property type="entry name" value="RT_LTR"/>
    <property type="match status" value="1"/>
</dbReference>
<organism evidence="2 3">
    <name type="scientific">Dryococelus australis</name>
    <dbReference type="NCBI Taxonomy" id="614101"/>
    <lineage>
        <taxon>Eukaryota</taxon>
        <taxon>Metazoa</taxon>
        <taxon>Ecdysozoa</taxon>
        <taxon>Arthropoda</taxon>
        <taxon>Hexapoda</taxon>
        <taxon>Insecta</taxon>
        <taxon>Pterygota</taxon>
        <taxon>Neoptera</taxon>
        <taxon>Polyneoptera</taxon>
        <taxon>Phasmatodea</taxon>
        <taxon>Verophasmatodea</taxon>
        <taxon>Anareolatae</taxon>
        <taxon>Phasmatidae</taxon>
        <taxon>Eurycanthinae</taxon>
        <taxon>Dryococelus</taxon>
    </lineage>
</organism>
<feature type="domain" description="Reverse transcriptase" evidence="1">
    <location>
        <begin position="88"/>
        <end position="180"/>
    </location>
</feature>
<accession>A0ABQ9IJ32</accession>
<dbReference type="Pfam" id="PF00078">
    <property type="entry name" value="RVT_1"/>
    <property type="match status" value="1"/>
</dbReference>
<dbReference type="Gene3D" id="3.30.70.270">
    <property type="match status" value="2"/>
</dbReference>
<dbReference type="InterPro" id="IPR000477">
    <property type="entry name" value="RT_dom"/>
</dbReference>
<dbReference type="PANTHER" id="PTHR37984:SF5">
    <property type="entry name" value="PROTEIN NYNRIN-LIKE"/>
    <property type="match status" value="1"/>
</dbReference>
<proteinExistence type="predicted"/>
<dbReference type="PANTHER" id="PTHR37984">
    <property type="entry name" value="PROTEIN CBG26694"/>
    <property type="match status" value="1"/>
</dbReference>
<evidence type="ECO:0000259" key="1">
    <source>
        <dbReference type="Pfam" id="PF00078"/>
    </source>
</evidence>
<dbReference type="InterPro" id="IPR043502">
    <property type="entry name" value="DNA/RNA_pol_sf"/>
</dbReference>
<dbReference type="SUPFAM" id="SSF56672">
    <property type="entry name" value="DNA/RNA polymerases"/>
    <property type="match status" value="1"/>
</dbReference>
<evidence type="ECO:0000313" key="3">
    <source>
        <dbReference type="Proteomes" id="UP001159363"/>
    </source>
</evidence>
<dbReference type="Proteomes" id="UP001159363">
    <property type="component" value="Chromosome 1"/>
</dbReference>
<dbReference type="InterPro" id="IPR050951">
    <property type="entry name" value="Retrovirus_Pol_polyprotein"/>
</dbReference>
<reference evidence="2 3" key="1">
    <citation type="submission" date="2023-02" db="EMBL/GenBank/DDBJ databases">
        <title>LHISI_Scaffold_Assembly.</title>
        <authorList>
            <person name="Stuart O.P."/>
            <person name="Cleave R."/>
            <person name="Magrath M.J.L."/>
            <person name="Mikheyev A.S."/>
        </authorList>
    </citation>
    <scope>NUCLEOTIDE SEQUENCE [LARGE SCALE GENOMIC DNA]</scope>
    <source>
        <strain evidence="2">Daus_M_001</strain>
        <tissue evidence="2">Leg muscle</tissue>
    </source>
</reference>
<keyword evidence="3" id="KW-1185">Reference proteome</keyword>
<dbReference type="EMBL" id="JARBHB010000001">
    <property type="protein sequence ID" value="KAJ8896331.1"/>
    <property type="molecule type" value="Genomic_DNA"/>
</dbReference>
<name>A0ABQ9IJ32_9NEOP</name>
<evidence type="ECO:0000313" key="2">
    <source>
        <dbReference type="EMBL" id="KAJ8896331.1"/>
    </source>
</evidence>